<dbReference type="EMBL" id="CAVMBE010000048">
    <property type="protein sequence ID" value="CAK4031455.1"/>
    <property type="molecule type" value="Genomic_DNA"/>
</dbReference>
<evidence type="ECO:0000313" key="3">
    <source>
        <dbReference type="EMBL" id="CAK4031455.1"/>
    </source>
</evidence>
<accession>A0AAI8Z2I5</accession>
<protein>
    <recommendedName>
        <fullName evidence="2">DUF7587 domain-containing protein</fullName>
    </recommendedName>
</protein>
<sequence>MSSSALLTAHKVKVLLDPDRLDQHSEDKQRPWCPSVRIDSNCKLHMSTTQQELWNKPLLRLWDRWSGSQPDEDDRMSARDPSRSLATRQDRVETLTWHADNKIWEETPYLSFTSESTAIEDLARQRNRAGREGLSLTVIDPRLRLCRGRPVLHYEDEMRQYGIEDPYHQGYRYYQQHYLCLWEVAPKEIVGHWRWDEISQYPDWYEEFILPKFRTFRKGWWPQSLTGLKSLAAQKAGAKKSKASMASTDKMQDNKGADAVESGESTKDSEDDIAEKLQNMTL</sequence>
<dbReference type="Pfam" id="PF24494">
    <property type="entry name" value="DUF7587"/>
    <property type="match status" value="1"/>
</dbReference>
<evidence type="ECO:0000256" key="1">
    <source>
        <dbReference type="SAM" id="MobiDB-lite"/>
    </source>
</evidence>
<dbReference type="AlphaFoldDB" id="A0AAI8Z2I5"/>
<name>A0AAI8Z2I5_9PEZI</name>
<proteinExistence type="predicted"/>
<reference evidence="3" key="1">
    <citation type="submission" date="2023-11" db="EMBL/GenBank/DDBJ databases">
        <authorList>
            <person name="Alioto T."/>
            <person name="Alioto T."/>
            <person name="Gomez Garrido J."/>
        </authorList>
    </citation>
    <scope>NUCLEOTIDE SEQUENCE</scope>
</reference>
<gene>
    <name evidence="3" type="ORF">LECACI_7A006613</name>
</gene>
<feature type="region of interest" description="Disordered" evidence="1">
    <location>
        <begin position="239"/>
        <end position="282"/>
    </location>
</feature>
<evidence type="ECO:0000313" key="4">
    <source>
        <dbReference type="Proteomes" id="UP001296104"/>
    </source>
</evidence>
<keyword evidence="4" id="KW-1185">Reference proteome</keyword>
<feature type="domain" description="DUF7587" evidence="2">
    <location>
        <begin position="81"/>
        <end position="197"/>
    </location>
</feature>
<feature type="region of interest" description="Disordered" evidence="1">
    <location>
        <begin position="68"/>
        <end position="87"/>
    </location>
</feature>
<feature type="compositionally biased region" description="Basic and acidic residues" evidence="1">
    <location>
        <begin position="250"/>
        <end position="268"/>
    </location>
</feature>
<dbReference type="Proteomes" id="UP001296104">
    <property type="component" value="Unassembled WGS sequence"/>
</dbReference>
<evidence type="ECO:0000259" key="2">
    <source>
        <dbReference type="Pfam" id="PF24494"/>
    </source>
</evidence>
<feature type="compositionally biased region" description="Basic and acidic residues" evidence="1">
    <location>
        <begin position="75"/>
        <end position="87"/>
    </location>
</feature>
<dbReference type="InterPro" id="IPR056009">
    <property type="entry name" value="DUF7587"/>
</dbReference>
<organism evidence="3 4">
    <name type="scientific">Lecanosticta acicola</name>
    <dbReference type="NCBI Taxonomy" id="111012"/>
    <lineage>
        <taxon>Eukaryota</taxon>
        <taxon>Fungi</taxon>
        <taxon>Dikarya</taxon>
        <taxon>Ascomycota</taxon>
        <taxon>Pezizomycotina</taxon>
        <taxon>Dothideomycetes</taxon>
        <taxon>Dothideomycetidae</taxon>
        <taxon>Mycosphaerellales</taxon>
        <taxon>Mycosphaerellaceae</taxon>
        <taxon>Lecanosticta</taxon>
    </lineage>
</organism>
<comment type="caution">
    <text evidence="3">The sequence shown here is derived from an EMBL/GenBank/DDBJ whole genome shotgun (WGS) entry which is preliminary data.</text>
</comment>